<keyword evidence="1" id="KW-1133">Transmembrane helix</keyword>
<evidence type="ECO:0000313" key="2">
    <source>
        <dbReference type="EMBL" id="ABG59860.1"/>
    </source>
</evidence>
<dbReference type="EMBL" id="CP000383">
    <property type="protein sequence ID" value="ABG59860.1"/>
    <property type="molecule type" value="Genomic_DNA"/>
</dbReference>
<dbReference type="Proteomes" id="UP000001822">
    <property type="component" value="Chromosome"/>
</dbReference>
<evidence type="ECO:0000256" key="1">
    <source>
        <dbReference type="SAM" id="Phobius"/>
    </source>
</evidence>
<feature type="transmembrane region" description="Helical" evidence="1">
    <location>
        <begin position="30"/>
        <end position="47"/>
    </location>
</feature>
<sequence>MDLAPACCDTCLLHTYHIQNVIYFFMKNKISLLLLSSLIFIGISSFISNPVPDPEAFGKEFIETIKKKSRTVYLNKYSMSKQDISWITTQLLSNPYVSEEMKKNYQEKIHDSSITIKMVQALNKNYDNIEAWIKKDTIDSSQLNYIQTFYKISNSSNTTFNVLDGIILVKHKASYYKISIDGAAFINNRWVYGERIQISKVDQYLNDVSDYNDIVDSYDEETGYDTVVIVPADTTAITYQLYSDELVIDNNTNRYSGLHPKQAKKIEKMQKQIDALYIKMDKEYSKEY</sequence>
<keyword evidence="1" id="KW-0472">Membrane</keyword>
<dbReference type="AlphaFoldDB" id="A0A6N4SU70"/>
<evidence type="ECO:0000313" key="3">
    <source>
        <dbReference type="Proteomes" id="UP000001822"/>
    </source>
</evidence>
<gene>
    <name evidence="2" type="ordered locus">CHU_2607</name>
</gene>
<accession>A0A6N4SU70</accession>
<name>A0A6N4SU70_CYTH3</name>
<keyword evidence="3" id="KW-1185">Reference proteome</keyword>
<reference evidence="2 3" key="1">
    <citation type="journal article" date="2007" name="Appl. Environ. Microbiol.">
        <title>Genome sequence of the cellulolytic gliding bacterium Cytophaga hutchinsonii.</title>
        <authorList>
            <person name="Xie G."/>
            <person name="Bruce D.C."/>
            <person name="Challacombe J.F."/>
            <person name="Chertkov O."/>
            <person name="Detter J.C."/>
            <person name="Gilna P."/>
            <person name="Han C.S."/>
            <person name="Lucas S."/>
            <person name="Misra M."/>
            <person name="Myers G.L."/>
            <person name="Richardson P."/>
            <person name="Tapia R."/>
            <person name="Thayer N."/>
            <person name="Thompson L.S."/>
            <person name="Brettin T.S."/>
            <person name="Henrissat B."/>
            <person name="Wilson D.B."/>
            <person name="McBride M.J."/>
        </authorList>
    </citation>
    <scope>NUCLEOTIDE SEQUENCE [LARGE SCALE GENOMIC DNA]</scope>
    <source>
        <strain evidence="3">ATCC 33406 / DSM 1761 / CIP 103989 / NBRC 15051 / NCIMB 9469 / D465</strain>
    </source>
</reference>
<dbReference type="KEGG" id="chu:CHU_2607"/>
<keyword evidence="1" id="KW-0812">Transmembrane</keyword>
<proteinExistence type="predicted"/>
<protein>
    <submittedName>
        <fullName evidence="2">Uncharacterized protein</fullName>
    </submittedName>
</protein>
<organism evidence="2 3">
    <name type="scientific">Cytophaga hutchinsonii (strain ATCC 33406 / DSM 1761 / CIP 103989 / NBRC 15051 / NCIMB 9469 / D465)</name>
    <dbReference type="NCBI Taxonomy" id="269798"/>
    <lineage>
        <taxon>Bacteria</taxon>
        <taxon>Pseudomonadati</taxon>
        <taxon>Bacteroidota</taxon>
        <taxon>Cytophagia</taxon>
        <taxon>Cytophagales</taxon>
        <taxon>Cytophagaceae</taxon>
        <taxon>Cytophaga</taxon>
    </lineage>
</organism>